<gene>
    <name evidence="19" type="primary">LOC4804266</name>
</gene>
<feature type="domain" description="Peptidase M28" evidence="16">
    <location>
        <begin position="157"/>
        <end position="350"/>
    </location>
</feature>
<evidence type="ECO:0000256" key="10">
    <source>
        <dbReference type="ARBA" id="ARBA00022989"/>
    </source>
</evidence>
<dbReference type="Gene3D" id="3.40.630.10">
    <property type="entry name" value="Zn peptidases"/>
    <property type="match status" value="1"/>
</dbReference>
<feature type="transmembrane region" description="Helical" evidence="15">
    <location>
        <begin position="464"/>
        <end position="488"/>
    </location>
</feature>
<feature type="transmembrane region" description="Helical" evidence="15">
    <location>
        <begin position="389"/>
        <end position="408"/>
    </location>
</feature>
<dbReference type="AlphaFoldDB" id="A0A6I8VWZ7"/>
<keyword evidence="6" id="KW-0479">Metal-binding</keyword>
<evidence type="ECO:0000259" key="17">
    <source>
        <dbReference type="Pfam" id="PF22248"/>
    </source>
</evidence>
<dbReference type="InterPro" id="IPR048024">
    <property type="entry name" value="Fxna-like_M28_dom"/>
</dbReference>
<evidence type="ECO:0000256" key="7">
    <source>
        <dbReference type="ARBA" id="ARBA00022801"/>
    </source>
</evidence>
<evidence type="ECO:0000256" key="8">
    <source>
        <dbReference type="ARBA" id="ARBA00022824"/>
    </source>
</evidence>
<dbReference type="CDD" id="cd03875">
    <property type="entry name" value="M28_Fxna_like"/>
    <property type="match status" value="1"/>
</dbReference>
<evidence type="ECO:0000259" key="16">
    <source>
        <dbReference type="Pfam" id="PF04389"/>
    </source>
</evidence>
<dbReference type="Pfam" id="PF04389">
    <property type="entry name" value="Peptidase_M28"/>
    <property type="match status" value="1"/>
</dbReference>
<organism evidence="18 19">
    <name type="scientific">Drosophila pseudoobscura pseudoobscura</name>
    <name type="common">Fruit fly</name>
    <dbReference type="NCBI Taxonomy" id="46245"/>
    <lineage>
        <taxon>Eukaryota</taxon>
        <taxon>Metazoa</taxon>
        <taxon>Ecdysozoa</taxon>
        <taxon>Arthropoda</taxon>
        <taxon>Hexapoda</taxon>
        <taxon>Insecta</taxon>
        <taxon>Pterygota</taxon>
        <taxon>Neoptera</taxon>
        <taxon>Endopterygota</taxon>
        <taxon>Diptera</taxon>
        <taxon>Brachycera</taxon>
        <taxon>Muscomorpha</taxon>
        <taxon>Ephydroidea</taxon>
        <taxon>Drosophilidae</taxon>
        <taxon>Drosophila</taxon>
        <taxon>Sophophora</taxon>
    </lineage>
</organism>
<evidence type="ECO:0000256" key="1">
    <source>
        <dbReference type="ARBA" id="ARBA00001947"/>
    </source>
</evidence>
<dbReference type="RefSeq" id="XP_033235099.1">
    <property type="nucleotide sequence ID" value="XM_033379208.1"/>
</dbReference>
<evidence type="ECO:0000256" key="13">
    <source>
        <dbReference type="ARBA" id="ARBA00023180"/>
    </source>
</evidence>
<keyword evidence="12 15" id="KW-0472">Membrane</keyword>
<dbReference type="InterPro" id="IPR053973">
    <property type="entry name" value="ERMP1-like_C"/>
</dbReference>
<evidence type="ECO:0000256" key="4">
    <source>
        <dbReference type="ARBA" id="ARBA00022670"/>
    </source>
</evidence>
<dbReference type="PANTHER" id="PTHR12147:SF22">
    <property type="entry name" value="ENDOPLASMIC RETICULUM METALLOPEPTIDASE 1"/>
    <property type="match status" value="1"/>
</dbReference>
<feature type="transmembrane region" description="Helical" evidence="15">
    <location>
        <begin position="500"/>
        <end position="521"/>
    </location>
</feature>
<proteinExistence type="inferred from homology"/>
<evidence type="ECO:0000313" key="19">
    <source>
        <dbReference type="RefSeq" id="XP_033235099.1"/>
    </source>
</evidence>
<evidence type="ECO:0000256" key="2">
    <source>
        <dbReference type="ARBA" id="ARBA00004477"/>
    </source>
</evidence>
<evidence type="ECO:0000256" key="14">
    <source>
        <dbReference type="ARBA" id="ARBA00078796"/>
    </source>
</evidence>
<evidence type="ECO:0000256" key="3">
    <source>
        <dbReference type="ARBA" id="ARBA00010918"/>
    </source>
</evidence>
<feature type="transmembrane region" description="Helical" evidence="15">
    <location>
        <begin position="46"/>
        <end position="65"/>
    </location>
</feature>
<feature type="transmembrane region" description="Helical" evidence="15">
    <location>
        <begin position="597"/>
        <end position="617"/>
    </location>
</feature>
<feature type="transmembrane region" description="Helical" evidence="15">
    <location>
        <begin position="429"/>
        <end position="452"/>
    </location>
</feature>
<keyword evidence="18" id="KW-1185">Reference proteome</keyword>
<dbReference type="SUPFAM" id="SSF53187">
    <property type="entry name" value="Zn-dependent exopeptidases"/>
    <property type="match status" value="1"/>
</dbReference>
<evidence type="ECO:0000256" key="12">
    <source>
        <dbReference type="ARBA" id="ARBA00023136"/>
    </source>
</evidence>
<keyword evidence="7" id="KW-0378">Hydrolase</keyword>
<dbReference type="InParanoid" id="A0A6I8VWZ7"/>
<name>A0A6I8VWZ7_DROPS</name>
<comment type="subcellular location">
    <subcellularLocation>
        <location evidence="2">Endoplasmic reticulum membrane</location>
        <topology evidence="2">Multi-pass membrane protein</topology>
    </subcellularLocation>
</comment>
<comment type="similarity">
    <text evidence="3">Belongs to the peptidase M28 family.</text>
</comment>
<feature type="transmembrane region" description="Helical" evidence="15">
    <location>
        <begin position="629"/>
        <end position="649"/>
    </location>
</feature>
<reference evidence="18" key="1">
    <citation type="submission" date="2024-06" db="UniProtKB">
        <authorList>
            <consortium name="RefSeq"/>
        </authorList>
    </citation>
    <scope>NUCLEOTIDE SEQUENCE [LARGE SCALE GENOMIC DNA]</scope>
    <source>
        <strain evidence="18">MV2-25</strain>
    </source>
</reference>
<reference evidence="19" key="2">
    <citation type="submission" date="2025-08" db="UniProtKB">
        <authorList>
            <consortium name="RefSeq"/>
        </authorList>
    </citation>
    <scope>IDENTIFICATION</scope>
    <source>
        <strain evidence="19">MV-25-SWS-2005</strain>
        <tissue evidence="19">Whole body</tissue>
    </source>
</reference>
<evidence type="ECO:0000256" key="5">
    <source>
        <dbReference type="ARBA" id="ARBA00022692"/>
    </source>
</evidence>
<dbReference type="FunFam" id="3.40.630.10:FF:000008">
    <property type="entry name" value="Endoplasmic reticulum metallopeptidase 1"/>
    <property type="match status" value="1"/>
</dbReference>
<keyword evidence="8" id="KW-0256">Endoplasmic reticulum</keyword>
<evidence type="ECO:0000256" key="9">
    <source>
        <dbReference type="ARBA" id="ARBA00022833"/>
    </source>
</evidence>
<sequence>MGAPTDGKVSTIQATSIGSDSANLIIELEGRERAAKQFPWYYGPTYLLFWVGLFFAVVIPLFQAVPTALKIAEESASPGKFVAERAQGILLSISQMGPRVVGDHVNEVTIVEYMLAEIAKVRSAMRDDLFDLECEVQRVSGSYLHNGLVNHYQGVQNVIVKLSTRTSNSSSYLLVNSHYDTKPGSPGAGDDAYMVAVMLEVLRQMAISADLFLHPIVFLFNGGEEQPMLGSHGFITQHRWSANCKALINLDGSGGRELLFQGGPNHPWLMEHYKKSIPHPFATTTGEEIFQAGLIPSDTDFRIFRDFGVVPGLDMAGIYNGFVYHTEFDRYTVISGGALQSTGDNVLALVQSISNAHEMYDTAPYSEGHSVFFDFIGLFFVFYKESTGVVLNICFSIGAMLLVCLSLWRMRKVSGHAVGTFAGAFGVQFLLALAGVVLALALPLIMCVLYDAGDRTLTYFSNSWLVIGLFICPSVIGLILPLTLYLTLRPSEKITHAYHLQIAGHAYCVLLAVLCLVTTALSIRSAYLFLISIVFYVGALIINLVTRLHCRGYYWSFVLGASQLMPFLYHAYLFHMFIVILIPMVGRFGVTTNPDTIIAVLCAFGTILSLSFAAPLINMFRRPKSMLGGLALAMFVFCMISVSDVGFPYRPKTNVMRVDMMQVHRRFFEHDGSMSSENSGYYLHMLDRNKDGPLHDTMNLTGLTRLGEDCDSELMCGIPCYRWCSARKEARWLPREEPVQLPYPTVLELVNKTVLARSDQARLEFRLSGPPNMGLFFKPRSGVKLLRWSFAQGMLDNPARYRPPLQVQITYGIDSTPIEFYVELSKDNGNFDEPVCELGVSGHYVGPRVERDALSEQFLATLPDYTFSMQWPSSYARYVY</sequence>
<feature type="transmembrane region" description="Helical" evidence="15">
    <location>
        <begin position="527"/>
        <end position="546"/>
    </location>
</feature>
<dbReference type="GO" id="GO:0046872">
    <property type="term" value="F:metal ion binding"/>
    <property type="evidence" value="ECO:0007669"/>
    <property type="project" value="UniProtKB-KW"/>
</dbReference>
<dbReference type="GO" id="GO:0008235">
    <property type="term" value="F:metalloexopeptidase activity"/>
    <property type="evidence" value="ECO:0007669"/>
    <property type="project" value="InterPro"/>
</dbReference>
<evidence type="ECO:0000256" key="11">
    <source>
        <dbReference type="ARBA" id="ARBA00023049"/>
    </source>
</evidence>
<dbReference type="FunCoup" id="A0A6I8VWZ7">
    <property type="interactions" value="180"/>
</dbReference>
<feature type="transmembrane region" description="Helical" evidence="15">
    <location>
        <begin position="567"/>
        <end position="585"/>
    </location>
</feature>
<keyword evidence="11" id="KW-0482">Metalloprotease</keyword>
<dbReference type="Proteomes" id="UP000001819">
    <property type="component" value="Chromosome 3"/>
</dbReference>
<dbReference type="GO" id="GO:0006508">
    <property type="term" value="P:proteolysis"/>
    <property type="evidence" value="ECO:0007669"/>
    <property type="project" value="UniProtKB-KW"/>
</dbReference>
<comment type="cofactor">
    <cofactor evidence="1">
        <name>Zn(2+)</name>
        <dbReference type="ChEBI" id="CHEBI:29105"/>
    </cofactor>
</comment>
<dbReference type="InterPro" id="IPR045175">
    <property type="entry name" value="M28_fam"/>
</dbReference>
<dbReference type="Pfam" id="PF22248">
    <property type="entry name" value="ERMP1_C"/>
    <property type="match status" value="1"/>
</dbReference>
<dbReference type="PANTHER" id="PTHR12147">
    <property type="entry name" value="METALLOPEPTIDASE M28 FAMILY MEMBER"/>
    <property type="match status" value="1"/>
</dbReference>
<keyword evidence="13" id="KW-0325">Glycoprotein</keyword>
<keyword evidence="4" id="KW-0645">Protease</keyword>
<evidence type="ECO:0000313" key="18">
    <source>
        <dbReference type="Proteomes" id="UP000001819"/>
    </source>
</evidence>
<keyword evidence="9" id="KW-0862">Zinc</keyword>
<evidence type="ECO:0000256" key="6">
    <source>
        <dbReference type="ARBA" id="ARBA00022723"/>
    </source>
</evidence>
<evidence type="ECO:0000256" key="15">
    <source>
        <dbReference type="SAM" id="Phobius"/>
    </source>
</evidence>
<keyword evidence="5 15" id="KW-0812">Transmembrane</keyword>
<dbReference type="InterPro" id="IPR007484">
    <property type="entry name" value="Peptidase_M28"/>
</dbReference>
<keyword evidence="10 15" id="KW-1133">Transmembrane helix</keyword>
<dbReference type="GO" id="GO:0005789">
    <property type="term" value="C:endoplasmic reticulum membrane"/>
    <property type="evidence" value="ECO:0007669"/>
    <property type="project" value="UniProtKB-SubCell"/>
</dbReference>
<accession>A0A6I8VWZ7</accession>
<feature type="domain" description="Endoplasmic reticulum metallopeptidase 1-like C-terminal" evidence="17">
    <location>
        <begin position="653"/>
        <end position="878"/>
    </location>
</feature>
<protein>
    <recommendedName>
        <fullName evidence="14">FXNA-like protease</fullName>
    </recommendedName>
</protein>